<dbReference type="InterPro" id="IPR055726">
    <property type="entry name" value="DUF7302"/>
</dbReference>
<organism evidence="2 3">
    <name type="scientific">Aeribacillus phage AP45</name>
    <dbReference type="NCBI Taxonomy" id="1913112"/>
    <lineage>
        <taxon>Viruses</taxon>
        <taxon>Duplodnaviria</taxon>
        <taxon>Heunggongvirae</taxon>
        <taxon>Uroviricota</taxon>
        <taxon>Caudoviricetes</taxon>
        <taxon>Kamchatkavirus</taxon>
        <taxon>Kamchatkavirus AP45</taxon>
    </lineage>
</organism>
<evidence type="ECO:0000313" key="2">
    <source>
        <dbReference type="EMBL" id="APC46494.1"/>
    </source>
</evidence>
<protein>
    <submittedName>
        <fullName evidence="2">Uncharacterized protein</fullName>
    </submittedName>
</protein>
<name>A0A1L2JY49_9CAUD</name>
<feature type="region of interest" description="Disordered" evidence="1">
    <location>
        <begin position="26"/>
        <end position="54"/>
    </location>
</feature>
<dbReference type="RefSeq" id="YP_009831958.1">
    <property type="nucleotide sequence ID" value="NC_048651.1"/>
</dbReference>
<dbReference type="Pfam" id="PF23976">
    <property type="entry name" value="DUF7302"/>
    <property type="match status" value="1"/>
</dbReference>
<evidence type="ECO:0000313" key="3">
    <source>
        <dbReference type="Proteomes" id="UP000224836"/>
    </source>
</evidence>
<dbReference type="KEGG" id="vg:55601649"/>
<dbReference type="GeneID" id="55601649"/>
<sequence>MHGMWVRNIKTGHVWYVSEGQGKRLLKTGGYEETETPKTKTKRSRKSDVNEQSG</sequence>
<reference evidence="3" key="1">
    <citation type="submission" date="2016-10" db="EMBL/GenBank/DDBJ databases">
        <authorList>
            <person name="de Groot N.N."/>
        </authorList>
    </citation>
    <scope>NUCLEOTIDE SEQUENCE [LARGE SCALE GENOMIC DNA]</scope>
</reference>
<evidence type="ECO:0000256" key="1">
    <source>
        <dbReference type="SAM" id="MobiDB-lite"/>
    </source>
</evidence>
<keyword evidence="3" id="KW-1185">Reference proteome</keyword>
<accession>A0A1L2JY49</accession>
<dbReference type="EMBL" id="KX965989">
    <property type="protein sequence ID" value="APC46494.1"/>
    <property type="molecule type" value="Genomic_DNA"/>
</dbReference>
<dbReference type="Proteomes" id="UP000224836">
    <property type="component" value="Segment"/>
</dbReference>
<proteinExistence type="predicted"/>